<dbReference type="GO" id="GO:0080044">
    <property type="term" value="F:quercetin 7-O-glucosyltransferase activity"/>
    <property type="evidence" value="ECO:0007669"/>
    <property type="project" value="TreeGrafter"/>
</dbReference>
<evidence type="ECO:0000256" key="2">
    <source>
        <dbReference type="ARBA" id="ARBA00022676"/>
    </source>
</evidence>
<dbReference type="InterPro" id="IPR002213">
    <property type="entry name" value="UDP_glucos_trans"/>
</dbReference>
<dbReference type="CDD" id="cd03784">
    <property type="entry name" value="GT1_Gtf-like"/>
    <property type="match status" value="1"/>
</dbReference>
<evidence type="ECO:0000313" key="6">
    <source>
        <dbReference type="Proteomes" id="UP000197138"/>
    </source>
</evidence>
<dbReference type="GeneID" id="116189323"/>
<dbReference type="SUPFAM" id="SSF53756">
    <property type="entry name" value="UDP-Glycosyltransferase/glycogen phosphorylase"/>
    <property type="match status" value="1"/>
</dbReference>
<name>A0A218XQK0_PUNGR</name>
<protein>
    <submittedName>
        <fullName evidence="4">Uncharacterized protein</fullName>
    </submittedName>
</protein>
<dbReference type="Pfam" id="PF00201">
    <property type="entry name" value="UDPGT"/>
    <property type="match status" value="1"/>
</dbReference>
<reference evidence="6" key="1">
    <citation type="journal article" date="2017" name="Plant J.">
        <title>The pomegranate (Punica granatum L.) genome and the genomics of punicalagin biosynthesis.</title>
        <authorList>
            <person name="Qin G."/>
            <person name="Xu C."/>
            <person name="Ming R."/>
            <person name="Tang H."/>
            <person name="Guyot R."/>
            <person name="Kramer E.M."/>
            <person name="Hu Y."/>
            <person name="Yi X."/>
            <person name="Qi Y."/>
            <person name="Xu X."/>
            <person name="Gao Z."/>
            <person name="Pan H."/>
            <person name="Jian J."/>
            <person name="Tian Y."/>
            <person name="Yue Z."/>
            <person name="Xu Y."/>
        </authorList>
    </citation>
    <scope>NUCLEOTIDE SEQUENCE [LARGE SCALE GENOMIC DNA]</scope>
    <source>
        <strain evidence="6">cv. Dabenzi</strain>
    </source>
</reference>
<keyword evidence="7" id="KW-1185">Reference proteome</keyword>
<organism evidence="4 6">
    <name type="scientific">Punica granatum</name>
    <name type="common">Pomegranate</name>
    <dbReference type="NCBI Taxonomy" id="22663"/>
    <lineage>
        <taxon>Eukaryota</taxon>
        <taxon>Viridiplantae</taxon>
        <taxon>Streptophyta</taxon>
        <taxon>Embryophyta</taxon>
        <taxon>Tracheophyta</taxon>
        <taxon>Spermatophyta</taxon>
        <taxon>Magnoliopsida</taxon>
        <taxon>eudicotyledons</taxon>
        <taxon>Gunneridae</taxon>
        <taxon>Pentapetalae</taxon>
        <taxon>rosids</taxon>
        <taxon>malvids</taxon>
        <taxon>Myrtales</taxon>
        <taxon>Lythraceae</taxon>
        <taxon>Punica</taxon>
    </lineage>
</organism>
<gene>
    <name evidence="4" type="ORF">CDL15_Pgr022566</name>
    <name evidence="5" type="ORF">CRG98_032964</name>
</gene>
<dbReference type="Gene3D" id="3.40.50.2000">
    <property type="entry name" value="Glycogen Phosphorylase B"/>
    <property type="match status" value="2"/>
</dbReference>
<evidence type="ECO:0000256" key="3">
    <source>
        <dbReference type="ARBA" id="ARBA00022679"/>
    </source>
</evidence>
<sequence length="461" mass="51332">MGDLGDVVYKPRNGHGLVLFPLPLQGHINSMLQLANILYSQGFSITVIHTEFNSPSLSKFPHFTFRSIPDGLSGEGHSSISDMGILTLLSALNVNCVEPFRMCLAETLQSNSDASKDRIACLISDSVWHFSQRIADELNIRRMELRTTSISSFSGFSALLSLHKRGYFPLQDMKLEEPPMELWPLRLKDLPILETENPEELYRLLESMVKELKGCSGLISNSFEELEPAKLNESGGMEVPVPVFSIGPFHKYFPASSSSLLKQDKSSLLWLDKQAPNSVLYVSFGSLASIDAAQFEEIASGLLESEQPFLWVVRPGLVHGLDLLPGRFMGAVSGRGLIVQWAPQQEVLAHPSVGGFWSHCGWNSTLESICEGVPMICMPCFGDQRVNARFISHIWRIGLQLEGKAQRGDIRNAIRRLMMSEEGEEIRGRMRNLKAKVDYCVKPEGSSYDALQSLTTHLLSF</sequence>
<evidence type="ECO:0000313" key="4">
    <source>
        <dbReference type="EMBL" id="OWM87455.1"/>
    </source>
</evidence>
<reference evidence="5 7" key="3">
    <citation type="submission" date="2017-11" db="EMBL/GenBank/DDBJ databases">
        <title>De-novo sequencing of pomegranate (Punica granatum L.) genome.</title>
        <authorList>
            <person name="Akparov Z."/>
            <person name="Amiraslanov A."/>
            <person name="Hajiyeva S."/>
            <person name="Abbasov M."/>
            <person name="Kaur K."/>
            <person name="Hamwieh A."/>
            <person name="Solovyev V."/>
            <person name="Salamov A."/>
            <person name="Braich B."/>
            <person name="Kosarev P."/>
            <person name="Mahmoud A."/>
            <person name="Hajiyev E."/>
            <person name="Babayeva S."/>
            <person name="Izzatullayeva V."/>
            <person name="Mammadov A."/>
            <person name="Mammadov A."/>
            <person name="Sharifova S."/>
            <person name="Ojaghi J."/>
            <person name="Eynullazada K."/>
            <person name="Bayramov B."/>
            <person name="Abdulazimova A."/>
            <person name="Shahmuradov I."/>
        </authorList>
    </citation>
    <scope>NUCLEOTIDE SEQUENCE [LARGE SCALE GENOMIC DNA]</scope>
    <source>
        <strain evidence="5">AG2017</strain>
        <strain evidence="7">cv. AG2017</strain>
        <tissue evidence="5">Leaf</tissue>
    </source>
</reference>
<keyword evidence="3" id="KW-0808">Transferase</keyword>
<dbReference type="EMBL" id="MTKT01000813">
    <property type="protein sequence ID" value="OWM87455.1"/>
    <property type="molecule type" value="Genomic_DNA"/>
</dbReference>
<comment type="caution">
    <text evidence="4">The sequence shown here is derived from an EMBL/GenBank/DDBJ whole genome shotgun (WGS) entry which is preliminary data.</text>
</comment>
<accession>A0A218XQK0</accession>
<reference evidence="4" key="2">
    <citation type="submission" date="2017-06" db="EMBL/GenBank/DDBJ databases">
        <title>The pomegranate genome and the genomics of punicalagin biosynthesis.</title>
        <authorList>
            <person name="Xu C."/>
        </authorList>
    </citation>
    <scope>NUCLEOTIDE SEQUENCE [LARGE SCALE GENOMIC DNA]</scope>
    <source>
        <tissue evidence="4">Fresh leaf</tissue>
    </source>
</reference>
<dbReference type="AlphaFoldDB" id="A0A218XQK0"/>
<dbReference type="GO" id="GO:0009863">
    <property type="term" value="P:salicylic acid mediated signaling pathway"/>
    <property type="evidence" value="ECO:0007669"/>
    <property type="project" value="TreeGrafter"/>
</dbReference>
<dbReference type="FunFam" id="3.40.50.2000:FF:000120">
    <property type="entry name" value="UDP-glycosyltransferase 76C1"/>
    <property type="match status" value="1"/>
</dbReference>
<dbReference type="Proteomes" id="UP000233551">
    <property type="component" value="Unassembled WGS sequence"/>
</dbReference>
<evidence type="ECO:0000313" key="5">
    <source>
        <dbReference type="EMBL" id="PKI46622.1"/>
    </source>
</evidence>
<dbReference type="OrthoDB" id="5835829at2759"/>
<dbReference type="FunFam" id="3.40.50.2000:FF:000040">
    <property type="entry name" value="UDP-glycosyltransferase 76C1"/>
    <property type="match status" value="1"/>
</dbReference>
<dbReference type="PANTHER" id="PTHR11926:SF1464">
    <property type="entry name" value="UDP-GLYCOSYLTRANSFERASE 76B1-LIKE"/>
    <property type="match status" value="1"/>
</dbReference>
<proteinExistence type="inferred from homology"/>
<evidence type="ECO:0000256" key="1">
    <source>
        <dbReference type="ARBA" id="ARBA00009995"/>
    </source>
</evidence>
<dbReference type="EMBL" id="PGOL01002599">
    <property type="protein sequence ID" value="PKI46622.1"/>
    <property type="molecule type" value="Genomic_DNA"/>
</dbReference>
<comment type="similarity">
    <text evidence="1">Belongs to the UDP-glycosyltransferase family.</text>
</comment>
<evidence type="ECO:0000313" key="7">
    <source>
        <dbReference type="Proteomes" id="UP000233551"/>
    </source>
</evidence>
<dbReference type="GO" id="GO:0080043">
    <property type="term" value="F:quercetin 3-O-glucosyltransferase activity"/>
    <property type="evidence" value="ECO:0007669"/>
    <property type="project" value="TreeGrafter"/>
</dbReference>
<keyword evidence="2" id="KW-0328">Glycosyltransferase</keyword>
<dbReference type="PANTHER" id="PTHR11926">
    <property type="entry name" value="GLUCOSYL/GLUCURONOSYL TRANSFERASES"/>
    <property type="match status" value="1"/>
</dbReference>
<dbReference type="Proteomes" id="UP000197138">
    <property type="component" value="Unassembled WGS sequence"/>
</dbReference>